<sequence>MADVENTADMVQAVKQRLGEELSEEQVHAVLAAWNSVRAQGDPVGMVRRDEESGKVAHRVVVEAVEQWRVSGADGDQYNDLQPTLPWPVLFDPR</sequence>
<evidence type="ECO:0000313" key="2">
    <source>
        <dbReference type="Proteomes" id="UP000002133"/>
    </source>
</evidence>
<proteinExistence type="predicted"/>
<protein>
    <submittedName>
        <fullName evidence="1">Uncharacterized protein</fullName>
    </submittedName>
</protein>
<name>Q9ZX53_BPMT4</name>
<dbReference type="OrthoDB" id="18442at10239"/>
<reference evidence="1 2" key="1">
    <citation type="journal article" date="1998" name="Tuber. Lung Dis.">
        <title>Mycobacteriophage TM4: genome structure and gene expression.</title>
        <authorList>
            <person name="Ford M.E."/>
            <person name="Stenstrom C."/>
            <person name="Hendrix R.W."/>
            <person name="Hatfull G.F."/>
        </authorList>
    </citation>
    <scope>NUCLEOTIDE SEQUENCE</scope>
</reference>
<evidence type="ECO:0000313" key="1">
    <source>
        <dbReference type="EMBL" id="AAD17592.1"/>
    </source>
</evidence>
<dbReference type="EMBL" id="AF068845">
    <property type="protein sequence ID" value="AAD17592.1"/>
    <property type="molecule type" value="Genomic_DNA"/>
</dbReference>
<organismHost>
    <name type="scientific">Mycobacterium</name>
    <dbReference type="NCBI Taxonomy" id="1763"/>
</organismHost>
<dbReference type="GeneID" id="932263"/>
<dbReference type="Proteomes" id="UP000002133">
    <property type="component" value="Segment"/>
</dbReference>
<keyword evidence="2" id="KW-1185">Reference proteome</keyword>
<dbReference type="RefSeq" id="NP_569760.1">
    <property type="nucleotide sequence ID" value="NC_003387.1"/>
</dbReference>
<organism evidence="1 2">
    <name type="scientific">Mycobacterium phage TM4</name>
    <name type="common">Mycobacteriophage TM4</name>
    <dbReference type="NCBI Taxonomy" id="88870"/>
    <lineage>
        <taxon>Viruses</taxon>
        <taxon>Duplodnaviria</taxon>
        <taxon>Heunggongvirae</taxon>
        <taxon>Uroviricota</taxon>
        <taxon>Caudoviricetes</taxon>
        <taxon>Weiservirinae</taxon>
        <taxon>Timquatrovirus</taxon>
        <taxon>Timquatrovirus TM4</taxon>
        <taxon>Mycobacterium virus TM4</taxon>
    </lineage>
</organism>
<accession>Q9ZX53</accession>
<gene>
    <name evidence="1" type="primary">24</name>
    <name evidence="1" type="ORF">TM4_24</name>
</gene>
<dbReference type="KEGG" id="vg:932263"/>